<dbReference type="GO" id="GO:0072562">
    <property type="term" value="C:blood microparticle"/>
    <property type="evidence" value="ECO:0007669"/>
    <property type="project" value="TreeGrafter"/>
</dbReference>
<protein>
    <submittedName>
        <fullName evidence="7">Vitamin D-binding protein-like</fullName>
    </submittedName>
</protein>
<comment type="subcellular location">
    <subcellularLocation>
        <location evidence="1">Secreted</location>
    </subcellularLocation>
</comment>
<gene>
    <name evidence="7" type="primary">LOC117368210</name>
</gene>
<dbReference type="Pfam" id="PF00273">
    <property type="entry name" value="Serum_albumin"/>
    <property type="match status" value="1"/>
</dbReference>
<evidence type="ECO:0000256" key="2">
    <source>
        <dbReference type="ARBA" id="ARBA00022525"/>
    </source>
</evidence>
<dbReference type="InParanoid" id="A0A6P8SGJ7"/>
<evidence type="ECO:0000256" key="4">
    <source>
        <dbReference type="ARBA" id="ARBA00023157"/>
    </source>
</evidence>
<dbReference type="AlphaFoldDB" id="A0A6P8SGJ7"/>
<keyword evidence="4" id="KW-1015">Disulfide bond</keyword>
<dbReference type="SUPFAM" id="SSF48552">
    <property type="entry name" value="Serum albumin-like"/>
    <property type="match status" value="1"/>
</dbReference>
<dbReference type="InterPro" id="IPR020858">
    <property type="entry name" value="Serum_albumin-like"/>
</dbReference>
<evidence type="ECO:0000313" key="6">
    <source>
        <dbReference type="Proteomes" id="UP000515159"/>
    </source>
</evidence>
<dbReference type="RefSeq" id="XP_033817522.1">
    <property type="nucleotide sequence ID" value="XM_033961631.1"/>
</dbReference>
<feature type="domain" description="Albumin" evidence="5">
    <location>
        <begin position="1"/>
        <end position="189"/>
    </location>
</feature>
<dbReference type="OrthoDB" id="9889845at2759"/>
<evidence type="ECO:0000256" key="3">
    <source>
        <dbReference type="ARBA" id="ARBA00022737"/>
    </source>
</evidence>
<keyword evidence="2" id="KW-0964">Secreted</keyword>
<dbReference type="InterPro" id="IPR014760">
    <property type="entry name" value="Serum_albumin_N"/>
</dbReference>
<dbReference type="SMART" id="SM00103">
    <property type="entry name" value="ALBUMIN"/>
    <property type="match status" value="1"/>
</dbReference>
<dbReference type="PROSITE" id="PS51438">
    <property type="entry name" value="ALBUMIN_2"/>
    <property type="match status" value="1"/>
</dbReference>
<proteinExistence type="predicted"/>
<dbReference type="GO" id="GO:0036094">
    <property type="term" value="F:small molecule binding"/>
    <property type="evidence" value="ECO:0007669"/>
    <property type="project" value="TreeGrafter"/>
</dbReference>
<dbReference type="Proteomes" id="UP000515159">
    <property type="component" value="Chromosome 1"/>
</dbReference>
<dbReference type="KEGG" id="gsh:117368210"/>
<dbReference type="GO" id="GO:0005737">
    <property type="term" value="C:cytoplasm"/>
    <property type="evidence" value="ECO:0007669"/>
    <property type="project" value="TreeGrafter"/>
</dbReference>
<evidence type="ECO:0000256" key="1">
    <source>
        <dbReference type="ARBA" id="ARBA00004613"/>
    </source>
</evidence>
<dbReference type="GeneID" id="117368210"/>
<reference evidence="7" key="1">
    <citation type="submission" date="2025-08" db="UniProtKB">
        <authorList>
            <consortium name="RefSeq"/>
        </authorList>
    </citation>
    <scope>IDENTIFICATION</scope>
</reference>
<evidence type="ECO:0000313" key="7">
    <source>
        <dbReference type="RefSeq" id="XP_033817522.1"/>
    </source>
</evidence>
<evidence type="ECO:0000259" key="5">
    <source>
        <dbReference type="PROSITE" id="PS51438"/>
    </source>
</evidence>
<sequence>MTCENRENTGCALSHIADIAFRLQTFVYYSQRLLFNTLKDTNRLLDQLNSFVSRCCSEDAEPECFLSEKYIFQARICDDAISQSKNRAAALCCGKIPVEREMCFRGLQNKPPIKLPPLVGHFSYAEECLTFTADSQLFAESYLHSLAKRLSIFSWEMISRISRAYLMMYVSCCSKSEQLEQCFSSKVCI</sequence>
<dbReference type="InterPro" id="IPR000264">
    <property type="entry name" value="ALB/AFP/VDB"/>
</dbReference>
<keyword evidence="6" id="KW-1185">Reference proteome</keyword>
<name>A0A6P8SGJ7_GEOSA</name>
<dbReference type="PANTHER" id="PTHR11385:SF16">
    <property type="entry name" value="SERUM ALBUMIN"/>
    <property type="match status" value="1"/>
</dbReference>
<dbReference type="Gene3D" id="1.10.246.10">
    <property type="match status" value="2"/>
</dbReference>
<organism evidence="6 7">
    <name type="scientific">Geotrypetes seraphini</name>
    <name type="common">Gaboon caecilian</name>
    <name type="synonym">Caecilia seraphini</name>
    <dbReference type="NCBI Taxonomy" id="260995"/>
    <lineage>
        <taxon>Eukaryota</taxon>
        <taxon>Metazoa</taxon>
        <taxon>Chordata</taxon>
        <taxon>Craniata</taxon>
        <taxon>Vertebrata</taxon>
        <taxon>Euteleostomi</taxon>
        <taxon>Amphibia</taxon>
        <taxon>Gymnophiona</taxon>
        <taxon>Geotrypetes</taxon>
    </lineage>
</organism>
<keyword evidence="3" id="KW-0677">Repeat</keyword>
<dbReference type="PANTHER" id="PTHR11385">
    <property type="entry name" value="SERUM ALBUMIN-RELATED"/>
    <property type="match status" value="1"/>
</dbReference>
<accession>A0A6P8SGJ7</accession>